<comment type="caution">
    <text evidence="10">The sequence shown here is derived from an EMBL/GenBank/DDBJ whole genome shotgun (WGS) entry which is preliminary data.</text>
</comment>
<dbReference type="InterPro" id="IPR036724">
    <property type="entry name" value="Cobalamin-bd_sf"/>
</dbReference>
<protein>
    <submittedName>
        <fullName evidence="10">Uncharacterized protein</fullName>
    </submittedName>
</protein>
<evidence type="ECO:0000259" key="8">
    <source>
        <dbReference type="PROSITE" id="PS51332"/>
    </source>
</evidence>
<name>A0A0F9PJU9_9ZZZZ</name>
<evidence type="ECO:0000259" key="9">
    <source>
        <dbReference type="PROSITE" id="PS51918"/>
    </source>
</evidence>
<dbReference type="SUPFAM" id="SSF52242">
    <property type="entry name" value="Cobalamin (vitamin B12)-binding domain"/>
    <property type="match status" value="1"/>
</dbReference>
<evidence type="ECO:0000256" key="7">
    <source>
        <dbReference type="ARBA" id="ARBA00023014"/>
    </source>
</evidence>
<dbReference type="SUPFAM" id="SSF102114">
    <property type="entry name" value="Radical SAM enzymes"/>
    <property type="match status" value="1"/>
</dbReference>
<dbReference type="Gene3D" id="3.40.50.280">
    <property type="entry name" value="Cobalamin-binding domain"/>
    <property type="match status" value="1"/>
</dbReference>
<evidence type="ECO:0000256" key="6">
    <source>
        <dbReference type="ARBA" id="ARBA00023004"/>
    </source>
</evidence>
<dbReference type="InterPro" id="IPR058240">
    <property type="entry name" value="rSAM_sf"/>
</dbReference>
<evidence type="ECO:0000256" key="2">
    <source>
        <dbReference type="ARBA" id="ARBA00022603"/>
    </source>
</evidence>
<keyword evidence="3" id="KW-0808">Transferase</keyword>
<dbReference type="Pfam" id="PF02310">
    <property type="entry name" value="B12-binding"/>
    <property type="match status" value="1"/>
</dbReference>
<dbReference type="AlphaFoldDB" id="A0A0F9PJU9"/>
<dbReference type="GO" id="GO:0031419">
    <property type="term" value="F:cobalamin binding"/>
    <property type="evidence" value="ECO:0007669"/>
    <property type="project" value="InterPro"/>
</dbReference>
<dbReference type="CDD" id="cd02068">
    <property type="entry name" value="radical_SAM_B12_BD"/>
    <property type="match status" value="1"/>
</dbReference>
<dbReference type="GO" id="GO:0003824">
    <property type="term" value="F:catalytic activity"/>
    <property type="evidence" value="ECO:0007669"/>
    <property type="project" value="InterPro"/>
</dbReference>
<dbReference type="InterPro" id="IPR006638">
    <property type="entry name" value="Elp3/MiaA/NifB-like_rSAM"/>
</dbReference>
<comment type="cofactor">
    <cofactor evidence="1">
        <name>[4Fe-4S] cluster</name>
        <dbReference type="ChEBI" id="CHEBI:49883"/>
    </cofactor>
</comment>
<proteinExistence type="predicted"/>
<dbReference type="InterPro" id="IPR034466">
    <property type="entry name" value="Methyltransferase_Class_B"/>
</dbReference>
<dbReference type="InterPro" id="IPR051198">
    <property type="entry name" value="BchE-like"/>
</dbReference>
<dbReference type="InterPro" id="IPR006158">
    <property type="entry name" value="Cobalamin-bd"/>
</dbReference>
<evidence type="ECO:0000256" key="5">
    <source>
        <dbReference type="ARBA" id="ARBA00022723"/>
    </source>
</evidence>
<dbReference type="PANTHER" id="PTHR43409">
    <property type="entry name" value="ANAEROBIC MAGNESIUM-PROTOPORPHYRIN IX MONOMETHYL ESTER CYCLASE-RELATED"/>
    <property type="match status" value="1"/>
</dbReference>
<sequence>MKISLINPTPSKLIDEQKETFLCASSPPLGLLYLATYLKNSGYKISILDQAALNYKNSDVIKWIKKKDPDVVGFSILCASIENAKLISKSIKSWNPNLKIVFGNYLATFYAKKILENYNWVDICVRGEGEITFTELLEKIELNKDLNEVDGISFQLNGKIKENKNRQFIKNLDIIPIPDRKIIPNIYKNRIGGIDVSKRKFTTMISSRGCPFSCNFCACTAFSQGNWRIRSINNILKEICELADQGYREILFIDDNFTLNTKRIFELCNKIKKEKLDMVFICDGRVNNSSVNLLRTMKKANFEILMIGIESSSQRILDYYNKKITPQMSKLAIKNARKAGFNYLIGSFMIGGLDETYNEAINTLKFISKLDIDFPYIIFTHALPGTQLFNDLIQKNIIDEEKYWESGVDLIDLPEARMKRQVIFKIIKEQFHLNFFRPTYLIKAFLRTIKSRYRQEMIFNHLNFHDFDKFIKLINNPPDLF</sequence>
<dbReference type="InterPro" id="IPR007197">
    <property type="entry name" value="rSAM"/>
</dbReference>
<feature type="domain" description="Radical SAM core" evidence="9">
    <location>
        <begin position="196"/>
        <end position="425"/>
    </location>
</feature>
<dbReference type="SFLD" id="SFLDG01082">
    <property type="entry name" value="B12-binding_domain_containing"/>
    <property type="match status" value="1"/>
</dbReference>
<dbReference type="SFLD" id="SFLDG01123">
    <property type="entry name" value="methyltransferase_(Class_B)"/>
    <property type="match status" value="1"/>
</dbReference>
<evidence type="ECO:0000256" key="4">
    <source>
        <dbReference type="ARBA" id="ARBA00022691"/>
    </source>
</evidence>
<feature type="domain" description="B12-binding" evidence="8">
    <location>
        <begin position="9"/>
        <end position="147"/>
    </location>
</feature>
<evidence type="ECO:0000256" key="1">
    <source>
        <dbReference type="ARBA" id="ARBA00001966"/>
    </source>
</evidence>
<dbReference type="InterPro" id="IPR023404">
    <property type="entry name" value="rSAM_horseshoe"/>
</dbReference>
<organism evidence="10">
    <name type="scientific">marine sediment metagenome</name>
    <dbReference type="NCBI Taxonomy" id="412755"/>
    <lineage>
        <taxon>unclassified sequences</taxon>
        <taxon>metagenomes</taxon>
        <taxon>ecological metagenomes</taxon>
    </lineage>
</organism>
<dbReference type="GO" id="GO:0051539">
    <property type="term" value="F:4 iron, 4 sulfur cluster binding"/>
    <property type="evidence" value="ECO:0007669"/>
    <property type="project" value="UniProtKB-KW"/>
</dbReference>
<gene>
    <name evidence="10" type="ORF">LCGC14_0891680</name>
</gene>
<dbReference type="PROSITE" id="PS51918">
    <property type="entry name" value="RADICAL_SAM"/>
    <property type="match status" value="1"/>
</dbReference>
<evidence type="ECO:0000256" key="3">
    <source>
        <dbReference type="ARBA" id="ARBA00022679"/>
    </source>
</evidence>
<dbReference type="EMBL" id="LAZR01002858">
    <property type="protein sequence ID" value="KKN24762.1"/>
    <property type="molecule type" value="Genomic_DNA"/>
</dbReference>
<reference evidence="10" key="1">
    <citation type="journal article" date="2015" name="Nature">
        <title>Complex archaea that bridge the gap between prokaryotes and eukaryotes.</title>
        <authorList>
            <person name="Spang A."/>
            <person name="Saw J.H."/>
            <person name="Jorgensen S.L."/>
            <person name="Zaremba-Niedzwiedzka K."/>
            <person name="Martijn J."/>
            <person name="Lind A.E."/>
            <person name="van Eijk R."/>
            <person name="Schleper C."/>
            <person name="Guy L."/>
            <person name="Ettema T.J."/>
        </authorList>
    </citation>
    <scope>NUCLEOTIDE SEQUENCE</scope>
</reference>
<dbReference type="Gene3D" id="3.80.30.20">
    <property type="entry name" value="tm_1862 like domain"/>
    <property type="match status" value="1"/>
</dbReference>
<accession>A0A0F9PJU9</accession>
<keyword evidence="7" id="KW-0411">Iron-sulfur</keyword>
<dbReference type="SMART" id="SM00729">
    <property type="entry name" value="Elp3"/>
    <property type="match status" value="1"/>
</dbReference>
<dbReference type="Pfam" id="PF04055">
    <property type="entry name" value="Radical_SAM"/>
    <property type="match status" value="1"/>
</dbReference>
<keyword evidence="4" id="KW-0949">S-adenosyl-L-methionine</keyword>
<dbReference type="GO" id="GO:0046872">
    <property type="term" value="F:metal ion binding"/>
    <property type="evidence" value="ECO:0007669"/>
    <property type="project" value="UniProtKB-KW"/>
</dbReference>
<keyword evidence="5" id="KW-0479">Metal-binding</keyword>
<keyword evidence="6" id="KW-0408">Iron</keyword>
<dbReference type="PROSITE" id="PS51332">
    <property type="entry name" value="B12_BINDING"/>
    <property type="match status" value="1"/>
</dbReference>
<dbReference type="SFLD" id="SFLDS00029">
    <property type="entry name" value="Radical_SAM"/>
    <property type="match status" value="1"/>
</dbReference>
<dbReference type="PANTHER" id="PTHR43409:SF7">
    <property type="entry name" value="BLL1977 PROTEIN"/>
    <property type="match status" value="1"/>
</dbReference>
<keyword evidence="2" id="KW-0489">Methyltransferase</keyword>
<evidence type="ECO:0000313" key="10">
    <source>
        <dbReference type="EMBL" id="KKN24762.1"/>
    </source>
</evidence>